<keyword evidence="3" id="KW-1185">Reference proteome</keyword>
<reference evidence="2 3" key="1">
    <citation type="submission" date="2024-06" db="EMBL/GenBank/DDBJ databases">
        <title>The Natural Products Discovery Center: Release of the First 8490 Sequenced Strains for Exploring Actinobacteria Biosynthetic Diversity.</title>
        <authorList>
            <person name="Kalkreuter E."/>
            <person name="Kautsar S.A."/>
            <person name="Yang D."/>
            <person name="Bader C.D."/>
            <person name="Teijaro C.N."/>
            <person name="Fluegel L."/>
            <person name="Davis C.M."/>
            <person name="Simpson J.R."/>
            <person name="Lauterbach L."/>
            <person name="Steele A.D."/>
            <person name="Gui C."/>
            <person name="Meng S."/>
            <person name="Li G."/>
            <person name="Viehrig K."/>
            <person name="Ye F."/>
            <person name="Su P."/>
            <person name="Kiefer A.F."/>
            <person name="Nichols A."/>
            <person name="Cepeda A.J."/>
            <person name="Yan W."/>
            <person name="Fan B."/>
            <person name="Jiang Y."/>
            <person name="Adhikari A."/>
            <person name="Zheng C.-J."/>
            <person name="Schuster L."/>
            <person name="Cowan T.M."/>
            <person name="Smanski M.J."/>
            <person name="Chevrette M.G."/>
            <person name="De Carvalho L.P.S."/>
            <person name="Shen B."/>
        </authorList>
    </citation>
    <scope>NUCLEOTIDE SEQUENCE [LARGE SCALE GENOMIC DNA]</scope>
    <source>
        <strain evidence="2 3">NPDC001615</strain>
    </source>
</reference>
<proteinExistence type="predicted"/>
<dbReference type="Gene3D" id="1.10.3300.10">
    <property type="entry name" value="Jann2411-like domain"/>
    <property type="match status" value="1"/>
</dbReference>
<dbReference type="Pfam" id="PF07336">
    <property type="entry name" value="ABATE"/>
    <property type="match status" value="1"/>
</dbReference>
<dbReference type="PANTHER" id="PTHR35525:SF3">
    <property type="entry name" value="BLL6575 PROTEIN"/>
    <property type="match status" value="1"/>
</dbReference>
<evidence type="ECO:0000313" key="2">
    <source>
        <dbReference type="EMBL" id="MER6165610.1"/>
    </source>
</evidence>
<accession>A0ABV1SV59</accession>
<evidence type="ECO:0000313" key="3">
    <source>
        <dbReference type="Proteomes" id="UP001496720"/>
    </source>
</evidence>
<protein>
    <submittedName>
        <fullName evidence="2">ABATE domain-containing protein</fullName>
    </submittedName>
</protein>
<dbReference type="SUPFAM" id="SSF160904">
    <property type="entry name" value="Jann2411-like"/>
    <property type="match status" value="1"/>
</dbReference>
<dbReference type="InterPro" id="IPR021005">
    <property type="entry name" value="Znf_CGNR"/>
</dbReference>
<name>A0ABV1SV59_9ACTN</name>
<dbReference type="InterPro" id="IPR023286">
    <property type="entry name" value="ABATE_dom_sf"/>
</dbReference>
<sequence length="178" mass="19074">MRHVFPCGTRALDFVGTLQARRGPVPLERLGSPGLLDAWFVQAGLLDEEPGCGAADLSAALALREAVHALVRARLEGRALPAAAVVAVNRRAATVPVQAVLRSGGVDRHGTAAQALADLARESVEIVAGEHAALLRECGHPDCTQIYLDRSRGRRRQWCSMLSCGNRVKAAAMRARRR</sequence>
<feature type="domain" description="Zinc finger CGNR" evidence="1">
    <location>
        <begin position="135"/>
        <end position="177"/>
    </location>
</feature>
<dbReference type="Proteomes" id="UP001496720">
    <property type="component" value="Unassembled WGS sequence"/>
</dbReference>
<dbReference type="Pfam" id="PF11706">
    <property type="entry name" value="zf-CGNR"/>
    <property type="match status" value="1"/>
</dbReference>
<evidence type="ECO:0000259" key="1">
    <source>
        <dbReference type="Pfam" id="PF11706"/>
    </source>
</evidence>
<dbReference type="EMBL" id="JBEOZY010000010">
    <property type="protein sequence ID" value="MER6165610.1"/>
    <property type="molecule type" value="Genomic_DNA"/>
</dbReference>
<comment type="caution">
    <text evidence="2">The sequence shown here is derived from an EMBL/GenBank/DDBJ whole genome shotgun (WGS) entry which is preliminary data.</text>
</comment>
<dbReference type="PANTHER" id="PTHR35525">
    <property type="entry name" value="BLL6575 PROTEIN"/>
    <property type="match status" value="1"/>
</dbReference>
<organism evidence="2 3">
    <name type="scientific">Streptomyces violaceorubidus</name>
    <dbReference type="NCBI Taxonomy" id="284042"/>
    <lineage>
        <taxon>Bacteria</taxon>
        <taxon>Bacillati</taxon>
        <taxon>Actinomycetota</taxon>
        <taxon>Actinomycetes</taxon>
        <taxon>Kitasatosporales</taxon>
        <taxon>Streptomycetaceae</taxon>
        <taxon>Streptomyces</taxon>
    </lineage>
</organism>
<dbReference type="InterPro" id="IPR010852">
    <property type="entry name" value="ABATE"/>
</dbReference>
<gene>
    <name evidence="2" type="ORF">ABT188_13705</name>
</gene>
<dbReference type="RefSeq" id="WP_030186742.1">
    <property type="nucleotide sequence ID" value="NZ_JBEOZY010000010.1"/>
</dbReference>